<dbReference type="Proteomes" id="UP000037460">
    <property type="component" value="Unassembled WGS sequence"/>
</dbReference>
<reference evidence="18" key="1">
    <citation type="journal article" date="2015" name="PLoS Genet.">
        <title>Genome Sequence and Transcriptome Analyses of Chrysochromulina tobin: Metabolic Tools for Enhanced Algal Fitness in the Prominent Order Prymnesiales (Haptophyceae).</title>
        <authorList>
            <person name="Hovde B.T."/>
            <person name="Deodato C.R."/>
            <person name="Hunsperger H.M."/>
            <person name="Ryken S.A."/>
            <person name="Yost W."/>
            <person name="Jha R.K."/>
            <person name="Patterson J."/>
            <person name="Monnat R.J. Jr."/>
            <person name="Barlow S.B."/>
            <person name="Starkenburg S.R."/>
            <person name="Cattolico R.A."/>
        </authorList>
    </citation>
    <scope>NUCLEOTIDE SEQUENCE</scope>
    <source>
        <strain evidence="18">CCMP291</strain>
    </source>
</reference>
<keyword evidence="12" id="KW-0496">Mitochondrion</keyword>
<keyword evidence="5" id="KW-0813">Transport</keyword>
<comment type="subcellular location">
    <subcellularLocation>
        <location evidence="2">Mitochondrion inner membrane</location>
        <topology evidence="2">Single-pass membrane protein</topology>
    </subcellularLocation>
</comment>
<evidence type="ECO:0000256" key="15">
    <source>
        <dbReference type="ARBA" id="ARBA00031387"/>
    </source>
</evidence>
<evidence type="ECO:0000256" key="1">
    <source>
        <dbReference type="ARBA" id="ARBA00003195"/>
    </source>
</evidence>
<keyword evidence="9" id="KW-0809">Transit peptide</keyword>
<evidence type="ECO:0000256" key="16">
    <source>
        <dbReference type="ARBA" id="ARBA00046528"/>
    </source>
</evidence>
<name>A0A0M0JVW0_9EUKA</name>
<evidence type="ECO:0000256" key="6">
    <source>
        <dbReference type="ARBA" id="ARBA00022660"/>
    </source>
</evidence>
<keyword evidence="6" id="KW-0679">Respiratory chain</keyword>
<proteinExistence type="inferred from homology"/>
<dbReference type="Pfam" id="PF10183">
    <property type="entry name" value="ESSS"/>
    <property type="match status" value="1"/>
</dbReference>
<evidence type="ECO:0000256" key="10">
    <source>
        <dbReference type="ARBA" id="ARBA00022982"/>
    </source>
</evidence>
<keyword evidence="10" id="KW-0249">Electron transport</keyword>
<dbReference type="EMBL" id="JWZX01002255">
    <property type="protein sequence ID" value="KOO30263.1"/>
    <property type="molecule type" value="Genomic_DNA"/>
</dbReference>
<dbReference type="GO" id="GO:0005743">
    <property type="term" value="C:mitochondrial inner membrane"/>
    <property type="evidence" value="ECO:0007669"/>
    <property type="project" value="UniProtKB-SubCell"/>
</dbReference>
<gene>
    <name evidence="17" type="ORF">Ctob_011968</name>
</gene>
<evidence type="ECO:0000256" key="14">
    <source>
        <dbReference type="ARBA" id="ARBA00030753"/>
    </source>
</evidence>
<evidence type="ECO:0000256" key="5">
    <source>
        <dbReference type="ARBA" id="ARBA00022448"/>
    </source>
</evidence>
<evidence type="ECO:0000256" key="8">
    <source>
        <dbReference type="ARBA" id="ARBA00022792"/>
    </source>
</evidence>
<evidence type="ECO:0000256" key="7">
    <source>
        <dbReference type="ARBA" id="ARBA00022692"/>
    </source>
</evidence>
<dbReference type="AlphaFoldDB" id="A0A0M0JVW0"/>
<comment type="function">
    <text evidence="1">Accessory subunit of the mitochondrial membrane respiratory chain NADH dehydrogenase (Complex I), that is believed not to be involved in catalysis. Complex I functions in the transfer of electrons from NADH to the respiratory chain. The immediate electron acceptor for the enzyme is believed to be ubiquinone.</text>
</comment>
<keyword evidence="11" id="KW-1133">Transmembrane helix</keyword>
<comment type="caution">
    <text evidence="17">The sequence shown here is derived from an EMBL/GenBank/DDBJ whole genome shotgun (WGS) entry which is preliminary data.</text>
</comment>
<keyword evidence="18" id="KW-1185">Reference proteome</keyword>
<accession>A0A0M0JVW0</accession>
<evidence type="ECO:0000256" key="12">
    <source>
        <dbReference type="ARBA" id="ARBA00023128"/>
    </source>
</evidence>
<sequence>MARGSLRLGAVAPRRFMGAVSTGGVDMNLGRTPERTAELEKLAEEHNGFLFGELVRSLLSQAPGCPGADLHQTGAGIPLRTLPSALRAHCLTTRVWMHVLSAQPLKEGESRQWADWEYSYVPLMTSAFILYGLAYYYRPEKNIAEWARREALRREGGAEEQ</sequence>
<keyword evidence="8" id="KW-0999">Mitochondrion inner membrane</keyword>
<evidence type="ECO:0000256" key="9">
    <source>
        <dbReference type="ARBA" id="ARBA00022946"/>
    </source>
</evidence>
<evidence type="ECO:0000256" key="3">
    <source>
        <dbReference type="ARBA" id="ARBA00008915"/>
    </source>
</evidence>
<evidence type="ECO:0000313" key="18">
    <source>
        <dbReference type="Proteomes" id="UP000037460"/>
    </source>
</evidence>
<dbReference type="InterPro" id="IPR019329">
    <property type="entry name" value="NADH_UbQ_OxRdtase_ESSS_su"/>
</dbReference>
<keyword evidence="7" id="KW-0812">Transmembrane</keyword>
<comment type="subunit">
    <text evidence="16">Complex I is composed of 45 different subunits. Interacts with BCAP31.</text>
</comment>
<evidence type="ECO:0000256" key="2">
    <source>
        <dbReference type="ARBA" id="ARBA00004434"/>
    </source>
</evidence>
<organism evidence="17 18">
    <name type="scientific">Chrysochromulina tobinii</name>
    <dbReference type="NCBI Taxonomy" id="1460289"/>
    <lineage>
        <taxon>Eukaryota</taxon>
        <taxon>Haptista</taxon>
        <taxon>Haptophyta</taxon>
        <taxon>Prymnesiophyceae</taxon>
        <taxon>Prymnesiales</taxon>
        <taxon>Chrysochromulinaceae</taxon>
        <taxon>Chrysochromulina</taxon>
    </lineage>
</organism>
<evidence type="ECO:0000313" key="17">
    <source>
        <dbReference type="EMBL" id="KOO30263.1"/>
    </source>
</evidence>
<evidence type="ECO:0000256" key="13">
    <source>
        <dbReference type="ARBA" id="ARBA00023136"/>
    </source>
</evidence>
<evidence type="ECO:0000256" key="11">
    <source>
        <dbReference type="ARBA" id="ARBA00022989"/>
    </source>
</evidence>
<protein>
    <recommendedName>
        <fullName evidence="4">NADH dehydrogenase [ubiquinone] 1 beta subcomplex subunit 11, mitochondrial</fullName>
    </recommendedName>
    <alternativeName>
        <fullName evidence="15">Complex I-ESSS</fullName>
    </alternativeName>
    <alternativeName>
        <fullName evidence="14">NADH-ubiquinone oxidoreductase ESSS subunit</fullName>
    </alternativeName>
</protein>
<comment type="similarity">
    <text evidence="3">Belongs to the complex I NDUFB11 subunit family.</text>
</comment>
<keyword evidence="13" id="KW-0472">Membrane</keyword>
<evidence type="ECO:0000256" key="4">
    <source>
        <dbReference type="ARBA" id="ARBA00018632"/>
    </source>
</evidence>